<feature type="domain" description="HTH araC/xylS-type" evidence="5">
    <location>
        <begin position="259"/>
        <end position="366"/>
    </location>
</feature>
<dbReference type="PANTHER" id="PTHR43280:SF29">
    <property type="entry name" value="ARAC-FAMILY TRANSCRIPTIONAL REGULATOR"/>
    <property type="match status" value="1"/>
</dbReference>
<proteinExistence type="predicted"/>
<evidence type="ECO:0000259" key="5">
    <source>
        <dbReference type="PROSITE" id="PS01124"/>
    </source>
</evidence>
<feature type="transmembrane region" description="Helical" evidence="4">
    <location>
        <begin position="181"/>
        <end position="203"/>
    </location>
</feature>
<comment type="caution">
    <text evidence="6">The sequence shown here is derived from an EMBL/GenBank/DDBJ whole genome shotgun (WGS) entry which is preliminary data.</text>
</comment>
<keyword evidence="2" id="KW-0238">DNA-binding</keyword>
<dbReference type="Proteomes" id="UP001255246">
    <property type="component" value="Unassembled WGS sequence"/>
</dbReference>
<evidence type="ECO:0000256" key="1">
    <source>
        <dbReference type="ARBA" id="ARBA00023015"/>
    </source>
</evidence>
<dbReference type="EMBL" id="JAVRHR010000001">
    <property type="protein sequence ID" value="MDT0605482.1"/>
    <property type="molecule type" value="Genomic_DNA"/>
</dbReference>
<keyword evidence="3" id="KW-0804">Transcription</keyword>
<feature type="transmembrane region" description="Helical" evidence="4">
    <location>
        <begin position="101"/>
        <end position="122"/>
    </location>
</feature>
<dbReference type="RefSeq" id="WP_311349054.1">
    <property type="nucleotide sequence ID" value="NZ_JAVRHR010000001.1"/>
</dbReference>
<evidence type="ECO:0000256" key="4">
    <source>
        <dbReference type="SAM" id="Phobius"/>
    </source>
</evidence>
<keyword evidence="4" id="KW-0812">Transmembrane</keyword>
<feature type="transmembrane region" description="Helical" evidence="4">
    <location>
        <begin position="68"/>
        <end position="89"/>
    </location>
</feature>
<dbReference type="SMART" id="SM00342">
    <property type="entry name" value="HTH_ARAC"/>
    <property type="match status" value="1"/>
</dbReference>
<dbReference type="InterPro" id="IPR009057">
    <property type="entry name" value="Homeodomain-like_sf"/>
</dbReference>
<dbReference type="Gene3D" id="1.10.10.60">
    <property type="entry name" value="Homeodomain-like"/>
    <property type="match status" value="2"/>
</dbReference>
<dbReference type="Pfam" id="PF12833">
    <property type="entry name" value="HTH_18"/>
    <property type="match status" value="1"/>
</dbReference>
<keyword evidence="4" id="KW-1133">Transmembrane helix</keyword>
<evidence type="ECO:0000313" key="6">
    <source>
        <dbReference type="EMBL" id="MDT0605482.1"/>
    </source>
</evidence>
<keyword evidence="1" id="KW-0805">Transcription regulation</keyword>
<feature type="transmembrane region" description="Helical" evidence="4">
    <location>
        <begin position="6"/>
        <end position="25"/>
    </location>
</feature>
<evidence type="ECO:0000313" key="7">
    <source>
        <dbReference type="Proteomes" id="UP001255246"/>
    </source>
</evidence>
<evidence type="ECO:0000256" key="3">
    <source>
        <dbReference type="ARBA" id="ARBA00023163"/>
    </source>
</evidence>
<keyword evidence="7" id="KW-1185">Reference proteome</keyword>
<evidence type="ECO:0000256" key="2">
    <source>
        <dbReference type="ARBA" id="ARBA00023125"/>
    </source>
</evidence>
<dbReference type="InterPro" id="IPR018060">
    <property type="entry name" value="HTH_AraC"/>
</dbReference>
<dbReference type="SUPFAM" id="SSF46689">
    <property type="entry name" value="Homeodomain-like"/>
    <property type="match status" value="1"/>
</dbReference>
<dbReference type="PANTHER" id="PTHR43280">
    <property type="entry name" value="ARAC-FAMILY TRANSCRIPTIONAL REGULATOR"/>
    <property type="match status" value="1"/>
</dbReference>
<name>A0ABU3A5N3_9FLAO</name>
<dbReference type="PROSITE" id="PS01124">
    <property type="entry name" value="HTH_ARAC_FAMILY_2"/>
    <property type="match status" value="1"/>
</dbReference>
<feature type="transmembrane region" description="Helical" evidence="4">
    <location>
        <begin position="142"/>
        <end position="161"/>
    </location>
</feature>
<sequence>MNLDLTTTLIFFGLLQSTIMIFLIIKNRNWKLVQNKLLISLLLVIGLSLVPTFLGRSGFVAQYDYLRFIPFNLVIFVFPLLFLYFKAIYNSTFRLNYQNSFHLIIPMIFWLYYWFIWLGSLTIIPERKASWVLEMGYFKVQFVHDVILLLLLCTYSLLSLIELREKKGLNGKYNYTKWVKYLIIFLFFGVALELTSALLGKIYGYWKSSPLDIWLGFSLTMIVKIYNAVLIYVISLLGYLSYSTFKSSRKIIDKNVLNKKLQDILEKMEIEKPYLNSDFSLASFAKQLQTNPSVLSNLLNNHLNISFNDFTNKYRIAEVKDKLKAGLQNSLTLESIAKDSGFKSKTTFYRAFHRHTSQTPKGYLNQISKNKKVS</sequence>
<feature type="transmembrane region" description="Helical" evidence="4">
    <location>
        <begin position="37"/>
        <end position="56"/>
    </location>
</feature>
<organism evidence="6 7">
    <name type="scientific">Croceitalea rosinachiae</name>
    <dbReference type="NCBI Taxonomy" id="3075596"/>
    <lineage>
        <taxon>Bacteria</taxon>
        <taxon>Pseudomonadati</taxon>
        <taxon>Bacteroidota</taxon>
        <taxon>Flavobacteriia</taxon>
        <taxon>Flavobacteriales</taxon>
        <taxon>Flavobacteriaceae</taxon>
        <taxon>Croceitalea</taxon>
    </lineage>
</organism>
<reference evidence="6 7" key="1">
    <citation type="submission" date="2023-09" db="EMBL/GenBank/DDBJ databases">
        <authorList>
            <person name="Rey-Velasco X."/>
        </authorList>
    </citation>
    <scope>NUCLEOTIDE SEQUENCE [LARGE SCALE GENOMIC DNA]</scope>
    <source>
        <strain evidence="6 7">F388</strain>
    </source>
</reference>
<feature type="transmembrane region" description="Helical" evidence="4">
    <location>
        <begin position="215"/>
        <end position="240"/>
    </location>
</feature>
<gene>
    <name evidence="6" type="ORF">RM706_00480</name>
</gene>
<protein>
    <submittedName>
        <fullName evidence="6">Helix-turn-helix domain-containing protein</fullName>
    </submittedName>
</protein>
<accession>A0ABU3A5N3</accession>
<keyword evidence="4" id="KW-0472">Membrane</keyword>